<comment type="subcellular location">
    <subcellularLocation>
        <location evidence="2">Cytoplasm</location>
    </subcellularLocation>
    <subcellularLocation>
        <location evidence="1">Vacuole lumen</location>
    </subcellularLocation>
</comment>
<dbReference type="EMBL" id="MCGR01000007">
    <property type="protein sequence ID" value="ORY89106.1"/>
    <property type="molecule type" value="Genomic_DNA"/>
</dbReference>
<gene>
    <name evidence="19" type="ORF">BCR35DRAFT_276207</name>
</gene>
<dbReference type="Gene3D" id="3.90.730.10">
    <property type="entry name" value="Ribonuclease T2-like"/>
    <property type="match status" value="1"/>
</dbReference>
<keyword evidence="20" id="KW-1185">Reference proteome</keyword>
<evidence type="ECO:0000256" key="12">
    <source>
        <dbReference type="ARBA" id="ARBA00023239"/>
    </source>
</evidence>
<evidence type="ECO:0000256" key="15">
    <source>
        <dbReference type="PIRSR" id="PIRSR633697-1"/>
    </source>
</evidence>
<dbReference type="OrthoDB" id="435754at2759"/>
<dbReference type="PANTHER" id="PTHR11240">
    <property type="entry name" value="RIBONUCLEASE T2"/>
    <property type="match status" value="1"/>
</dbReference>
<dbReference type="InterPro" id="IPR001568">
    <property type="entry name" value="RNase_T2-like"/>
</dbReference>
<dbReference type="PROSITE" id="PS00531">
    <property type="entry name" value="RNASE_T2_2"/>
    <property type="match status" value="1"/>
</dbReference>
<accession>A0A1Y2FZZ1</accession>
<dbReference type="SUPFAM" id="SSF55895">
    <property type="entry name" value="Ribonuclease Rh-like"/>
    <property type="match status" value="1"/>
</dbReference>
<dbReference type="EC" id="4.6.1.19" evidence="4"/>
<evidence type="ECO:0000256" key="1">
    <source>
        <dbReference type="ARBA" id="ARBA00004410"/>
    </source>
</evidence>
<evidence type="ECO:0000256" key="3">
    <source>
        <dbReference type="ARBA" id="ARBA00007469"/>
    </source>
</evidence>
<evidence type="ECO:0000256" key="11">
    <source>
        <dbReference type="ARBA" id="ARBA00023180"/>
    </source>
</evidence>
<evidence type="ECO:0000256" key="2">
    <source>
        <dbReference type="ARBA" id="ARBA00004496"/>
    </source>
</evidence>
<dbReference type="InterPro" id="IPR033130">
    <property type="entry name" value="RNase_T2_His_AS_2"/>
</dbReference>
<dbReference type="GO" id="GO:0016787">
    <property type="term" value="F:hydrolase activity"/>
    <property type="evidence" value="ECO:0007669"/>
    <property type="project" value="UniProtKB-KW"/>
</dbReference>
<dbReference type="FunFam" id="3.90.730.10:FF:000004">
    <property type="entry name" value="Ribonuclease T2-like"/>
    <property type="match status" value="1"/>
</dbReference>
<dbReference type="InterPro" id="IPR033697">
    <property type="entry name" value="Ribonuclease_T2_eukaryotic"/>
</dbReference>
<evidence type="ECO:0000259" key="18">
    <source>
        <dbReference type="Pfam" id="PF25488"/>
    </source>
</evidence>
<dbReference type="GO" id="GO:0003723">
    <property type="term" value="F:RNA binding"/>
    <property type="evidence" value="ECO:0007669"/>
    <property type="project" value="InterPro"/>
</dbReference>
<dbReference type="Proteomes" id="UP000193467">
    <property type="component" value="Unassembled WGS sequence"/>
</dbReference>
<keyword evidence="8 17" id="KW-0732">Signal</keyword>
<feature type="domain" description="RNase T2-like C-terminal" evidence="18">
    <location>
        <begin position="277"/>
        <end position="389"/>
    </location>
</feature>
<feature type="chain" id="PRO_5012869866" description="Ribonuclease T2-like" evidence="17">
    <location>
        <begin position="17"/>
        <end position="390"/>
    </location>
</feature>
<evidence type="ECO:0000256" key="9">
    <source>
        <dbReference type="ARBA" id="ARBA00022801"/>
    </source>
</evidence>
<evidence type="ECO:0000256" key="8">
    <source>
        <dbReference type="ARBA" id="ARBA00022729"/>
    </source>
</evidence>
<evidence type="ECO:0000256" key="16">
    <source>
        <dbReference type="RuleBase" id="RU004328"/>
    </source>
</evidence>
<keyword evidence="12" id="KW-0456">Lyase</keyword>
<proteinExistence type="inferred from homology"/>
<feature type="active site" evidence="15">
    <location>
        <position position="77"/>
    </location>
</feature>
<sequence length="390" mass="40838">MLALLHIAVALPLAAALPTSLDRRAAETCPASSPLSCPTPSGSVDTCCTNSPGGQMLLTQFWDTNPVTGPTDSWTIHGLWPDHCDGTYDSTCDSSRVYTNISAILSEGGAQSTLDYMNVYWKDYNGDDESFHEHEWSKHGTCISTLDPDCYSNYQPQEEVVDFFEKTVELFKQLPTYDWLSAAGIVPSNSKTYTLAQLQAVAKSRFGQPITWGCRSGVLNEAHYGYYTRGNVVSGEFIPADVDKSTCPSTGIKYVPKTGGGSSTSTTSAPGSTSTAPSGKVFVNVISGSSTKGCLISTGKWMIGATCAGYTVSGSGSSITLTTSKGSCGIVSGAFTCGSGVSATNFSKDSSGNLVYSSNSQFHASAVPSGTTQVSVVTGTAAQSIKLNLA</sequence>
<dbReference type="GO" id="GO:0005576">
    <property type="term" value="C:extracellular region"/>
    <property type="evidence" value="ECO:0007669"/>
    <property type="project" value="TreeGrafter"/>
</dbReference>
<dbReference type="PANTHER" id="PTHR11240:SF22">
    <property type="entry name" value="RIBONUCLEASE T2"/>
    <property type="match status" value="1"/>
</dbReference>
<evidence type="ECO:0000313" key="19">
    <source>
        <dbReference type="EMBL" id="ORY89106.1"/>
    </source>
</evidence>
<dbReference type="GO" id="GO:0033897">
    <property type="term" value="F:ribonuclease T2 activity"/>
    <property type="evidence" value="ECO:0007669"/>
    <property type="project" value="UniProtKB-EC"/>
</dbReference>
<comment type="caution">
    <text evidence="19">The sequence shown here is derived from an EMBL/GenBank/DDBJ whole genome shotgun (WGS) entry which is preliminary data.</text>
</comment>
<name>A0A1Y2FZZ1_9BASI</name>
<evidence type="ECO:0000256" key="7">
    <source>
        <dbReference type="ARBA" id="ARBA00022722"/>
    </source>
</evidence>
<dbReference type="InterPro" id="IPR036430">
    <property type="entry name" value="RNase_T2-like_sf"/>
</dbReference>
<evidence type="ECO:0000256" key="10">
    <source>
        <dbReference type="ARBA" id="ARBA00023157"/>
    </source>
</evidence>
<organism evidence="19 20">
    <name type="scientific">Leucosporidium creatinivorum</name>
    <dbReference type="NCBI Taxonomy" id="106004"/>
    <lineage>
        <taxon>Eukaryota</taxon>
        <taxon>Fungi</taxon>
        <taxon>Dikarya</taxon>
        <taxon>Basidiomycota</taxon>
        <taxon>Pucciniomycotina</taxon>
        <taxon>Microbotryomycetes</taxon>
        <taxon>Leucosporidiales</taxon>
        <taxon>Leucosporidium</taxon>
    </lineage>
</organism>
<comment type="similarity">
    <text evidence="3 16">Belongs to the RNase T2 family.</text>
</comment>
<keyword evidence="6" id="KW-0926">Vacuole</keyword>
<dbReference type="CDD" id="cd01061">
    <property type="entry name" value="RNase_T2_euk"/>
    <property type="match status" value="1"/>
</dbReference>
<dbReference type="Pfam" id="PF00445">
    <property type="entry name" value="Ribonuclease_T2"/>
    <property type="match status" value="1"/>
</dbReference>
<comment type="function">
    <text evidence="13">Rnase which modulates cell survival under stress conditions. Released from the vacuole to the cytoplasm during stress to promote tRNA and rRNA cleavage and to activate separately a downstream pathway that promotes cell death. Involved in cell size, vacuolar morphology and growth at high temperatures and high salt concentration.</text>
</comment>
<dbReference type="Pfam" id="PF25488">
    <property type="entry name" value="RNaseT2L_C"/>
    <property type="match status" value="1"/>
</dbReference>
<evidence type="ECO:0000256" key="6">
    <source>
        <dbReference type="ARBA" id="ARBA00022554"/>
    </source>
</evidence>
<evidence type="ECO:0000256" key="13">
    <source>
        <dbReference type="ARBA" id="ARBA00025494"/>
    </source>
</evidence>
<evidence type="ECO:0000256" key="5">
    <source>
        <dbReference type="ARBA" id="ARBA00022490"/>
    </source>
</evidence>
<dbReference type="InterPro" id="IPR057328">
    <property type="entry name" value="RNaseT2L_C"/>
</dbReference>
<protein>
    <recommendedName>
        <fullName evidence="14">Ribonuclease T2-like</fullName>
        <ecNumber evidence="4">4.6.1.19</ecNumber>
    </recommendedName>
</protein>
<dbReference type="GO" id="GO:0005775">
    <property type="term" value="C:vacuolar lumen"/>
    <property type="evidence" value="ECO:0007669"/>
    <property type="project" value="UniProtKB-SubCell"/>
</dbReference>
<evidence type="ECO:0000256" key="17">
    <source>
        <dbReference type="SAM" id="SignalP"/>
    </source>
</evidence>
<dbReference type="GO" id="GO:0006401">
    <property type="term" value="P:RNA catabolic process"/>
    <property type="evidence" value="ECO:0007669"/>
    <property type="project" value="UniProtKB-ARBA"/>
</dbReference>
<keyword evidence="10" id="KW-1015">Disulfide bond</keyword>
<keyword evidence="7" id="KW-0540">Nuclease</keyword>
<evidence type="ECO:0000256" key="14">
    <source>
        <dbReference type="ARBA" id="ARBA00071169"/>
    </source>
</evidence>
<dbReference type="PROSITE" id="PS00530">
    <property type="entry name" value="RNASE_T2_1"/>
    <property type="match status" value="1"/>
</dbReference>
<keyword evidence="9" id="KW-0378">Hydrolase</keyword>
<dbReference type="AlphaFoldDB" id="A0A1Y2FZZ1"/>
<keyword evidence="11" id="KW-0325">Glycoprotein</keyword>
<evidence type="ECO:0000313" key="20">
    <source>
        <dbReference type="Proteomes" id="UP000193467"/>
    </source>
</evidence>
<reference evidence="19 20" key="1">
    <citation type="submission" date="2016-07" db="EMBL/GenBank/DDBJ databases">
        <title>Pervasive Adenine N6-methylation of Active Genes in Fungi.</title>
        <authorList>
            <consortium name="DOE Joint Genome Institute"/>
            <person name="Mondo S.J."/>
            <person name="Dannebaum R.O."/>
            <person name="Kuo R.C."/>
            <person name="Labutti K."/>
            <person name="Haridas S."/>
            <person name="Kuo A."/>
            <person name="Salamov A."/>
            <person name="Ahrendt S.R."/>
            <person name="Lipzen A."/>
            <person name="Sullivan W."/>
            <person name="Andreopoulos W.B."/>
            <person name="Clum A."/>
            <person name="Lindquist E."/>
            <person name="Daum C."/>
            <person name="Ramamoorthy G.K."/>
            <person name="Gryganskyi A."/>
            <person name="Culley D."/>
            <person name="Magnuson J.K."/>
            <person name="James T.Y."/>
            <person name="O'Malley M.A."/>
            <person name="Stajich J.E."/>
            <person name="Spatafora J.W."/>
            <person name="Visel A."/>
            <person name="Grigoriev I.V."/>
        </authorList>
    </citation>
    <scope>NUCLEOTIDE SEQUENCE [LARGE SCALE GENOMIC DNA]</scope>
    <source>
        <strain evidence="19 20">62-1032</strain>
    </source>
</reference>
<feature type="signal peptide" evidence="17">
    <location>
        <begin position="1"/>
        <end position="16"/>
    </location>
</feature>
<feature type="active site" evidence="15">
    <location>
        <position position="135"/>
    </location>
</feature>
<keyword evidence="5" id="KW-0963">Cytoplasm</keyword>
<dbReference type="InParanoid" id="A0A1Y2FZZ1"/>
<dbReference type="InterPro" id="IPR018188">
    <property type="entry name" value="RNase_T2_His_AS_1"/>
</dbReference>
<evidence type="ECO:0000256" key="4">
    <source>
        <dbReference type="ARBA" id="ARBA00012571"/>
    </source>
</evidence>
<feature type="active site" evidence="15">
    <location>
        <position position="139"/>
    </location>
</feature>